<feature type="compositionally biased region" description="Basic and acidic residues" evidence="1">
    <location>
        <begin position="96"/>
        <end position="151"/>
    </location>
</feature>
<accession>A0ABP8XSH4</accession>
<keyword evidence="2" id="KW-0812">Transmembrane</keyword>
<feature type="transmembrane region" description="Helical" evidence="2">
    <location>
        <begin position="220"/>
        <end position="235"/>
    </location>
</feature>
<feature type="compositionally biased region" description="Low complexity" evidence="1">
    <location>
        <begin position="361"/>
        <end position="377"/>
    </location>
</feature>
<dbReference type="Proteomes" id="UP001500325">
    <property type="component" value="Unassembled WGS sequence"/>
</dbReference>
<dbReference type="EMBL" id="BAABIC010000039">
    <property type="protein sequence ID" value="GAA4713889.1"/>
    <property type="molecule type" value="Genomic_DNA"/>
</dbReference>
<comment type="caution">
    <text evidence="3">The sequence shown here is derived from an EMBL/GenBank/DDBJ whole genome shotgun (WGS) entry which is preliminary data.</text>
</comment>
<feature type="compositionally biased region" description="Basic and acidic residues" evidence="1">
    <location>
        <begin position="35"/>
        <end position="52"/>
    </location>
</feature>
<evidence type="ECO:0000313" key="3">
    <source>
        <dbReference type="EMBL" id="GAA4713889.1"/>
    </source>
</evidence>
<keyword evidence="2" id="KW-0472">Membrane</keyword>
<reference evidence="4" key="1">
    <citation type="journal article" date="2019" name="Int. J. Syst. Evol. Microbiol.">
        <title>The Global Catalogue of Microorganisms (GCM) 10K type strain sequencing project: providing services to taxonomists for standard genome sequencing and annotation.</title>
        <authorList>
            <consortium name="The Broad Institute Genomics Platform"/>
            <consortium name="The Broad Institute Genome Sequencing Center for Infectious Disease"/>
            <person name="Wu L."/>
            <person name="Ma J."/>
        </authorList>
    </citation>
    <scope>NUCLEOTIDE SEQUENCE [LARGE SCALE GENOMIC DNA]</scope>
    <source>
        <strain evidence="4">JCM 18055</strain>
    </source>
</reference>
<organism evidence="3 4">
    <name type="scientific">Pseudonocardia yuanmonensis</name>
    <dbReference type="NCBI Taxonomy" id="1095914"/>
    <lineage>
        <taxon>Bacteria</taxon>
        <taxon>Bacillati</taxon>
        <taxon>Actinomycetota</taxon>
        <taxon>Actinomycetes</taxon>
        <taxon>Pseudonocardiales</taxon>
        <taxon>Pseudonocardiaceae</taxon>
        <taxon>Pseudonocardia</taxon>
    </lineage>
</organism>
<sequence length="428" mass="46326">MERRDPAPRPDPSAGTGAWRSGRHAPSPRSTAGSEETRVHGDPVGAEDERARSGAQVVRRTEEAPERRDAGDRNRPEQEWAAALEWLEQDPPAQSRAEHDRHRAERDRHEQDRAERGDGERVREDRRAPDDRWERSTSRSARGTDREERGTRAPGASAVRRFRPWSWRGAIGLGIVVAAALLFLFVAFDDQARWWVPVAAGLVVLVLLSLLRLDRLLKGWTWHVAGVALLAGLVHETAGNPWSWAFAASIGVLVAGLLRLPRWQLAAVGAALCAVSFVGHQFRAAEVRDQEAQIAQQAGTQMRQGFGYDRPDLVLTKLGEGLTPADPEAVCRLLDPAAQTQLTRATGAADCAAGVRAAAGRVPADSPTAAPRASTSPTPVPPPGTVVALDGCTTAWGRAVPALGTVEVVRTDNTAKATWRVASFRPCP</sequence>
<evidence type="ECO:0000313" key="4">
    <source>
        <dbReference type="Proteomes" id="UP001500325"/>
    </source>
</evidence>
<evidence type="ECO:0000256" key="2">
    <source>
        <dbReference type="SAM" id="Phobius"/>
    </source>
</evidence>
<feature type="transmembrane region" description="Helical" evidence="2">
    <location>
        <begin position="170"/>
        <end position="188"/>
    </location>
</feature>
<proteinExistence type="predicted"/>
<keyword evidence="2" id="KW-1133">Transmembrane helix</keyword>
<gene>
    <name evidence="3" type="ORF">GCM10023215_66200</name>
</gene>
<feature type="transmembrane region" description="Helical" evidence="2">
    <location>
        <begin position="241"/>
        <end position="258"/>
    </location>
</feature>
<evidence type="ECO:0000256" key="1">
    <source>
        <dbReference type="SAM" id="MobiDB-lite"/>
    </source>
</evidence>
<protein>
    <submittedName>
        <fullName evidence="3">Uncharacterized protein</fullName>
    </submittedName>
</protein>
<feature type="transmembrane region" description="Helical" evidence="2">
    <location>
        <begin position="194"/>
        <end position="213"/>
    </location>
</feature>
<feature type="compositionally biased region" description="Basic and acidic residues" evidence="1">
    <location>
        <begin position="59"/>
        <end position="78"/>
    </location>
</feature>
<feature type="region of interest" description="Disordered" evidence="1">
    <location>
        <begin position="1"/>
        <end position="153"/>
    </location>
</feature>
<feature type="region of interest" description="Disordered" evidence="1">
    <location>
        <begin position="361"/>
        <end position="383"/>
    </location>
</feature>
<name>A0ABP8XSH4_9PSEU</name>
<keyword evidence="4" id="KW-1185">Reference proteome</keyword>